<dbReference type="Pfam" id="PF13116">
    <property type="entry name" value="YhdP"/>
    <property type="match status" value="2"/>
</dbReference>
<gene>
    <name evidence="2" type="ORF">MIN45_P1412</name>
</gene>
<dbReference type="EMBL" id="AP024718">
    <property type="protein sequence ID" value="BCX89042.1"/>
    <property type="molecule type" value="Genomic_DNA"/>
</dbReference>
<reference evidence="3" key="1">
    <citation type="journal article" date="2024" name="Int. J. Syst. Evol. Microbiol.">
        <title>Methylomarinovum tepidoasis sp. nov., a moderately thermophilic methanotroph of the family Methylothermaceae isolated from a deep-sea hydrothermal field.</title>
        <authorList>
            <person name="Hirayama H."/>
            <person name="Takaki Y."/>
            <person name="Abe M."/>
            <person name="Miyazaki M."/>
            <person name="Uematsu K."/>
            <person name="Matsui Y."/>
            <person name="Takai K."/>
        </authorList>
    </citation>
    <scope>NUCLEOTIDE SEQUENCE [LARGE SCALE GENOMIC DNA]</scope>
    <source>
        <strain evidence="3">IN45</strain>
    </source>
</reference>
<dbReference type="RefSeq" id="WP_286291310.1">
    <property type="nucleotide sequence ID" value="NZ_AP024718.1"/>
</dbReference>
<sequence length="1068" mass="120266">MRLFHHTLRLTRRLLLTALALLALGLSLLRFWLLPQIDTLRHRLEVEISHRLNQPVSIAGLRADIHHLTPKLRLLEVRVGHRHPLRIAELQLVPDLAASLLERRLRLQHFRLVGARLEIQRTPGGGWKIVGLPTGEAGVPAWLLSDGRFELIRTTLIWHHHADRPPLVLRDVSLRLQNRDDRHRLQGVYPTASGILRATVDFQRPAGTLPWQGRFIAEGQNLQLDDLASAVLPRPLQIRGDLALWGHWQGREGQLQARLALHGMRGRLPSLEQPLAIARADGTLRFDWGKDRWRLHSDHLALANADALLQTRFTLRGGRNATPYLDLRGHLGYLNLARLHAYLPQAAMQAAAWLRRNLKGRLEGDLLWHGPLDGWPFPNHRGHMEARLTGSEIQIRFHKHWPAITDAAVDIRLNDARLDGRLRAGRIAATSIRRLTAQLDLSDPTLPLQLHGETRATLAQARRLLLRSPLQAAIHHIDPWLQARGRGRVALDIQVPLQHPETFQLQGHAQIHGTELALKPYPLTLHPYQARFDFDQASFQANIEGRCRNQPATFEISSGSQDTRILFHTRIDTDAFPELSAVDGIHGSAALDGELRIPHREDKAAVLQLASDLQGLAIDRPPPLGKPARQRRPFTLRAWLRENAAIPLDVEYPPLDAALIWHPKQGRLSGRIGVNQPPPPPGVNPAGIVVQGHLAHLPLAPWLDEAHATALPACSLLQGLDLKVRHLQWRGQDLGRHRLQLTKNETGWSTRIDSDYTQGRARFDAGHIDIDLEFLDLARLHRLLNAAPVPTDTDTLSGLAGIRLHCRRLLWDRIDLGHLQLSLTPDPSPFGFQLKLRAATHRLKARGHWIPAFPGYMDLEGRFYSPDLGRFLRRIEHPTLLADTPTRLDFHLHWPGAPYAFTPARLDGELHLRTGPGRLPAIEPGAGRLLGLLYLGTLQRRLRLDFSDLFAKGLAYERIEGHIHLRQGKAVTDDFLVDAVPARITLSGSADLHHRTVDEIVTVRPNTPFTLGVFPQASGLAARLQRLFNAPLDSLTQSQYAITGPWDDPTIVRIRRNLPESLWKKPRK</sequence>
<dbReference type="KEGG" id="meiy:MIN45_P1412"/>
<evidence type="ECO:0000259" key="1">
    <source>
        <dbReference type="Pfam" id="PF13116"/>
    </source>
</evidence>
<keyword evidence="3" id="KW-1185">Reference proteome</keyword>
<feature type="domain" description="YhdP central" evidence="1">
    <location>
        <begin position="6"/>
        <end position="262"/>
    </location>
</feature>
<dbReference type="PANTHER" id="PTHR38690">
    <property type="entry name" value="PROTEASE-RELATED"/>
    <property type="match status" value="1"/>
</dbReference>
<dbReference type="InterPro" id="IPR025263">
    <property type="entry name" value="YhdP_central"/>
</dbReference>
<dbReference type="Proteomes" id="UP001321450">
    <property type="component" value="Chromosome"/>
</dbReference>
<evidence type="ECO:0000313" key="2">
    <source>
        <dbReference type="EMBL" id="BCX89042.1"/>
    </source>
</evidence>
<organism evidence="2 3">
    <name type="scientific">Methylomarinovum tepidoasis</name>
    <dbReference type="NCBI Taxonomy" id="2840183"/>
    <lineage>
        <taxon>Bacteria</taxon>
        <taxon>Pseudomonadati</taxon>
        <taxon>Pseudomonadota</taxon>
        <taxon>Gammaproteobacteria</taxon>
        <taxon>Methylococcales</taxon>
        <taxon>Methylothermaceae</taxon>
        <taxon>Methylomarinovum</taxon>
    </lineage>
</organism>
<dbReference type="InterPro" id="IPR011836">
    <property type="entry name" value="YhdP"/>
</dbReference>
<accession>A0AAU9CAR2</accession>
<dbReference type="AlphaFoldDB" id="A0AAU9CAR2"/>
<proteinExistence type="predicted"/>
<name>A0AAU9CAR2_9GAMM</name>
<evidence type="ECO:0000313" key="3">
    <source>
        <dbReference type="Proteomes" id="UP001321450"/>
    </source>
</evidence>
<protein>
    <recommendedName>
        <fullName evidence="1">YhdP central domain-containing protein</fullName>
    </recommendedName>
</protein>
<dbReference type="PANTHER" id="PTHR38690:SF1">
    <property type="entry name" value="PROTEASE"/>
    <property type="match status" value="1"/>
</dbReference>
<feature type="domain" description="YhdP central" evidence="1">
    <location>
        <begin position="271"/>
        <end position="1051"/>
    </location>
</feature>